<feature type="transmembrane region" description="Helical" evidence="2">
    <location>
        <begin position="20"/>
        <end position="39"/>
    </location>
</feature>
<accession>A0A517MJX9</accession>
<feature type="region of interest" description="Disordered" evidence="1">
    <location>
        <begin position="65"/>
        <end position="100"/>
    </location>
</feature>
<dbReference type="RefSeq" id="WP_145353106.1">
    <property type="nucleotide sequence ID" value="NZ_CP036262.1"/>
</dbReference>
<evidence type="ECO:0000313" key="4">
    <source>
        <dbReference type="Proteomes" id="UP000320672"/>
    </source>
</evidence>
<protein>
    <submittedName>
        <fullName evidence="3">Uncharacterized protein</fullName>
    </submittedName>
</protein>
<keyword evidence="2" id="KW-0812">Transmembrane</keyword>
<keyword evidence="2" id="KW-1133">Transmembrane helix</keyword>
<dbReference type="AlphaFoldDB" id="A0A517MJX9"/>
<sequence length="308" mass="35369">MEAIIDWLSSLQWERLIPEWIGKALGFLSGFVASWFLLFRRRLNAIQKAQSGDSDDIIFQMHVLHPNPSEDTGQRDEEQPNASDSELQPENPGPTKATAKRHASHTLLFRNIAPKTTLNQLYDNIAVREELQKFADQTSLNDPVLDTTGTLGFEILNDALGHIAGLMAITSEPREPWLFAMTCEDRQVVRKRCIRCFLIRPEDLEKFANWTWCQEEVAVEKPWHWFRVIALHRMAILWRSEQQATLRSGQSDERAMPMVDSQTKHDRVRTISVGMNTQEQPIGSPHQIDWTAHLPDLQKLGIELVSQE</sequence>
<dbReference type="Proteomes" id="UP000320672">
    <property type="component" value="Chromosome"/>
</dbReference>
<evidence type="ECO:0000313" key="3">
    <source>
        <dbReference type="EMBL" id="QDS95150.1"/>
    </source>
</evidence>
<proteinExistence type="predicted"/>
<dbReference type="KEGG" id="rml:FF011L_39370"/>
<reference evidence="3 4" key="1">
    <citation type="submission" date="2019-02" db="EMBL/GenBank/DDBJ databases">
        <title>Deep-cultivation of Planctomycetes and their phenomic and genomic characterization uncovers novel biology.</title>
        <authorList>
            <person name="Wiegand S."/>
            <person name="Jogler M."/>
            <person name="Boedeker C."/>
            <person name="Pinto D."/>
            <person name="Vollmers J."/>
            <person name="Rivas-Marin E."/>
            <person name="Kohn T."/>
            <person name="Peeters S.H."/>
            <person name="Heuer A."/>
            <person name="Rast P."/>
            <person name="Oberbeckmann S."/>
            <person name="Bunk B."/>
            <person name="Jeske O."/>
            <person name="Meyerdierks A."/>
            <person name="Storesund J.E."/>
            <person name="Kallscheuer N."/>
            <person name="Luecker S."/>
            <person name="Lage O.M."/>
            <person name="Pohl T."/>
            <person name="Merkel B.J."/>
            <person name="Hornburger P."/>
            <person name="Mueller R.-W."/>
            <person name="Bruemmer F."/>
            <person name="Labrenz M."/>
            <person name="Spormann A.M."/>
            <person name="Op den Camp H."/>
            <person name="Overmann J."/>
            <person name="Amann R."/>
            <person name="Jetten M.S.M."/>
            <person name="Mascher T."/>
            <person name="Medema M.H."/>
            <person name="Devos D.P."/>
            <person name="Kaster A.-K."/>
            <person name="Ovreas L."/>
            <person name="Rohde M."/>
            <person name="Galperin M.Y."/>
            <person name="Jogler C."/>
        </authorList>
    </citation>
    <scope>NUCLEOTIDE SEQUENCE [LARGE SCALE GENOMIC DNA]</scope>
    <source>
        <strain evidence="3 4">FF011L</strain>
    </source>
</reference>
<evidence type="ECO:0000256" key="1">
    <source>
        <dbReference type="SAM" id="MobiDB-lite"/>
    </source>
</evidence>
<keyword evidence="2" id="KW-0472">Membrane</keyword>
<dbReference type="OrthoDB" id="253724at2"/>
<gene>
    <name evidence="3" type="ORF">FF011L_39370</name>
</gene>
<organism evidence="3 4">
    <name type="scientific">Roseimaritima multifibrata</name>
    <dbReference type="NCBI Taxonomy" id="1930274"/>
    <lineage>
        <taxon>Bacteria</taxon>
        <taxon>Pseudomonadati</taxon>
        <taxon>Planctomycetota</taxon>
        <taxon>Planctomycetia</taxon>
        <taxon>Pirellulales</taxon>
        <taxon>Pirellulaceae</taxon>
        <taxon>Roseimaritima</taxon>
    </lineage>
</organism>
<name>A0A517MJX9_9BACT</name>
<dbReference type="EMBL" id="CP036262">
    <property type="protein sequence ID" value="QDS95150.1"/>
    <property type="molecule type" value="Genomic_DNA"/>
</dbReference>
<evidence type="ECO:0000256" key="2">
    <source>
        <dbReference type="SAM" id="Phobius"/>
    </source>
</evidence>
<keyword evidence="4" id="KW-1185">Reference proteome</keyword>